<evidence type="ECO:0000313" key="2">
    <source>
        <dbReference type="EMBL" id="MDF3299476.1"/>
    </source>
</evidence>
<reference evidence="2 3" key="1">
    <citation type="submission" date="2023-03" db="EMBL/GenBank/DDBJ databases">
        <title>Draft genome sequence of Streptomyces sp. K1PA1 isolated from peat swamp forest in Thailand.</title>
        <authorList>
            <person name="Klaysubun C."/>
            <person name="Duangmal K."/>
        </authorList>
    </citation>
    <scope>NUCLEOTIDE SEQUENCE [LARGE SCALE GENOMIC DNA]</scope>
    <source>
        <strain evidence="2 3">K1PA1</strain>
    </source>
</reference>
<organism evidence="2 3">
    <name type="scientific">Streptomyces tropicalis</name>
    <dbReference type="NCBI Taxonomy" id="3034234"/>
    <lineage>
        <taxon>Bacteria</taxon>
        <taxon>Bacillati</taxon>
        <taxon>Actinomycetota</taxon>
        <taxon>Actinomycetes</taxon>
        <taxon>Kitasatosporales</taxon>
        <taxon>Streptomycetaceae</taxon>
        <taxon>Streptomyces</taxon>
    </lineage>
</organism>
<comment type="caution">
    <text evidence="2">The sequence shown here is derived from an EMBL/GenBank/DDBJ whole genome shotgun (WGS) entry which is preliminary data.</text>
</comment>
<accession>A0ABT6A4A3</accession>
<proteinExistence type="predicted"/>
<feature type="region of interest" description="Disordered" evidence="1">
    <location>
        <begin position="1"/>
        <end position="23"/>
    </location>
</feature>
<evidence type="ECO:0000313" key="3">
    <source>
        <dbReference type="Proteomes" id="UP001221150"/>
    </source>
</evidence>
<dbReference type="Proteomes" id="UP001221150">
    <property type="component" value="Unassembled WGS sequence"/>
</dbReference>
<name>A0ABT6A4A3_9ACTN</name>
<gene>
    <name evidence="2" type="ORF">P3H78_12690</name>
</gene>
<evidence type="ECO:0000256" key="1">
    <source>
        <dbReference type="SAM" id="MobiDB-lite"/>
    </source>
</evidence>
<dbReference type="RefSeq" id="WP_276109030.1">
    <property type="nucleotide sequence ID" value="NZ_JARJBB010000005.1"/>
</dbReference>
<keyword evidence="3" id="KW-1185">Reference proteome</keyword>
<evidence type="ECO:0008006" key="4">
    <source>
        <dbReference type="Google" id="ProtNLM"/>
    </source>
</evidence>
<protein>
    <recommendedName>
        <fullName evidence="4">Biopolymer transporter Tol</fullName>
    </recommendedName>
</protein>
<sequence length="117" mass="13077">MDAHHPPDRATAKAPERTPDGHHVVVGGRKWRATDPALPEDVAARLRRHLMAARRAVRSALAAHDPEAERSARARVHRAKGALGERGTPWWEQSEEQRRHRWEQGLAQCEADADPPG</sequence>
<dbReference type="EMBL" id="JARJBB010000005">
    <property type="protein sequence ID" value="MDF3299476.1"/>
    <property type="molecule type" value="Genomic_DNA"/>
</dbReference>
<feature type="region of interest" description="Disordered" evidence="1">
    <location>
        <begin position="60"/>
        <end position="117"/>
    </location>
</feature>